<reference evidence="3" key="1">
    <citation type="submission" date="2016-11" db="EMBL/GenBank/DDBJ databases">
        <authorList>
            <person name="Varghese N."/>
            <person name="Submissions S."/>
        </authorList>
    </citation>
    <scope>NUCLEOTIDE SEQUENCE [LARGE SCALE GENOMIC DNA]</scope>
    <source>
        <strain evidence="3">DSM 19514</strain>
    </source>
</reference>
<name>A0A1M4WCB4_9ACTN</name>
<evidence type="ECO:0000313" key="3">
    <source>
        <dbReference type="Proteomes" id="UP000184295"/>
    </source>
</evidence>
<keyword evidence="3" id="KW-1185">Reference proteome</keyword>
<dbReference type="EMBL" id="FQUL01000024">
    <property type="protein sequence ID" value="SHE78827.1"/>
    <property type="molecule type" value="Genomic_DNA"/>
</dbReference>
<sequence length="114" mass="11730">MSLPSGVSDVRRQILGGHDLRQWPGLVVGKRGAQHVGAALVGDEPEHGREDLVASLLVARAPVAHVLLGLAGDAPGMLGCAVDLQEGVQLSLTDGPGEVGVRLEGDGPSGWSWK</sequence>
<gene>
    <name evidence="2" type="ORF">SAMN02745225_01622</name>
</gene>
<accession>A0A1M4WCB4</accession>
<protein>
    <submittedName>
        <fullName evidence="2">Uncharacterized protein</fullName>
    </submittedName>
</protein>
<organism evidence="2 3">
    <name type="scientific">Ferrithrix thermotolerans DSM 19514</name>
    <dbReference type="NCBI Taxonomy" id="1121881"/>
    <lineage>
        <taxon>Bacteria</taxon>
        <taxon>Bacillati</taxon>
        <taxon>Actinomycetota</taxon>
        <taxon>Acidimicrobiia</taxon>
        <taxon>Acidimicrobiales</taxon>
        <taxon>Acidimicrobiaceae</taxon>
        <taxon>Ferrithrix</taxon>
    </lineage>
</organism>
<proteinExistence type="predicted"/>
<dbReference type="AlphaFoldDB" id="A0A1M4WCB4"/>
<evidence type="ECO:0000313" key="2">
    <source>
        <dbReference type="EMBL" id="SHE78827.1"/>
    </source>
</evidence>
<evidence type="ECO:0000256" key="1">
    <source>
        <dbReference type="SAM" id="MobiDB-lite"/>
    </source>
</evidence>
<dbReference type="Proteomes" id="UP000184295">
    <property type="component" value="Unassembled WGS sequence"/>
</dbReference>
<feature type="region of interest" description="Disordered" evidence="1">
    <location>
        <begin position="95"/>
        <end position="114"/>
    </location>
</feature>